<comment type="caution">
    <text evidence="1">The sequence shown here is derived from an EMBL/GenBank/DDBJ whole genome shotgun (WGS) entry which is preliminary data.</text>
</comment>
<sequence>MKKDNAATRAAFLKMKLDQEEVIQRLSSNPRVSGTIPSPDPCKELLSLSSNPLFLCVELSPQPLIPSELSYYLVVNSNGVMKNYSKSVVI</sequence>
<keyword evidence="2" id="KW-1185">Reference proteome</keyword>
<evidence type="ECO:0000313" key="2">
    <source>
        <dbReference type="Proteomes" id="UP000636709"/>
    </source>
</evidence>
<dbReference type="EMBL" id="JACEFO010002319">
    <property type="protein sequence ID" value="KAF8666025.1"/>
    <property type="molecule type" value="Genomic_DNA"/>
</dbReference>
<gene>
    <name evidence="1" type="ORF">HU200_053894</name>
</gene>
<proteinExistence type="predicted"/>
<evidence type="ECO:0000313" key="1">
    <source>
        <dbReference type="EMBL" id="KAF8666025.1"/>
    </source>
</evidence>
<dbReference type="AlphaFoldDB" id="A0A835AQX8"/>
<protein>
    <submittedName>
        <fullName evidence="1">Uncharacterized protein</fullName>
    </submittedName>
</protein>
<name>A0A835AQX8_9POAL</name>
<organism evidence="1 2">
    <name type="scientific">Digitaria exilis</name>
    <dbReference type="NCBI Taxonomy" id="1010633"/>
    <lineage>
        <taxon>Eukaryota</taxon>
        <taxon>Viridiplantae</taxon>
        <taxon>Streptophyta</taxon>
        <taxon>Embryophyta</taxon>
        <taxon>Tracheophyta</taxon>
        <taxon>Spermatophyta</taxon>
        <taxon>Magnoliopsida</taxon>
        <taxon>Liliopsida</taxon>
        <taxon>Poales</taxon>
        <taxon>Poaceae</taxon>
        <taxon>PACMAD clade</taxon>
        <taxon>Panicoideae</taxon>
        <taxon>Panicodae</taxon>
        <taxon>Paniceae</taxon>
        <taxon>Anthephorinae</taxon>
        <taxon>Digitaria</taxon>
    </lineage>
</organism>
<accession>A0A835AQX8</accession>
<dbReference type="Proteomes" id="UP000636709">
    <property type="component" value="Unassembled WGS sequence"/>
</dbReference>
<reference evidence="1" key="1">
    <citation type="submission" date="2020-07" db="EMBL/GenBank/DDBJ databases">
        <title>Genome sequence and genetic diversity analysis of an under-domesticated orphan crop, white fonio (Digitaria exilis).</title>
        <authorList>
            <person name="Bennetzen J.L."/>
            <person name="Chen S."/>
            <person name="Ma X."/>
            <person name="Wang X."/>
            <person name="Yssel A.E.J."/>
            <person name="Chaluvadi S.R."/>
            <person name="Johnson M."/>
            <person name="Gangashetty P."/>
            <person name="Hamidou F."/>
            <person name="Sanogo M.D."/>
            <person name="Zwaenepoel A."/>
            <person name="Wallace J."/>
            <person name="Van De Peer Y."/>
            <person name="Van Deynze A."/>
        </authorList>
    </citation>
    <scope>NUCLEOTIDE SEQUENCE</scope>
    <source>
        <tissue evidence="1">Leaves</tissue>
    </source>
</reference>